<reference evidence="6 7" key="1">
    <citation type="submission" date="2016-10" db="EMBL/GenBank/DDBJ databases">
        <authorList>
            <person name="de Groot N.N."/>
        </authorList>
    </citation>
    <scope>NUCLEOTIDE SEQUENCE [LARGE SCALE GENOMIC DNA]</scope>
    <source>
        <strain evidence="6 7">DSM 5522</strain>
    </source>
</reference>
<dbReference type="GO" id="GO:0009254">
    <property type="term" value="P:peptidoglycan turnover"/>
    <property type="evidence" value="ECO:0007669"/>
    <property type="project" value="TreeGrafter"/>
</dbReference>
<keyword evidence="3" id="KW-0326">Glycosidase</keyword>
<dbReference type="Proteomes" id="UP000198838">
    <property type="component" value="Unassembled WGS sequence"/>
</dbReference>
<evidence type="ECO:0000313" key="6">
    <source>
        <dbReference type="EMBL" id="SFB10193.1"/>
    </source>
</evidence>
<feature type="domain" description="Glycoside hydrolase family 3 N-terminal" evidence="5">
    <location>
        <begin position="83"/>
        <end position="386"/>
    </location>
</feature>
<keyword evidence="4" id="KW-0812">Transmembrane</keyword>
<feature type="transmembrane region" description="Helical" evidence="4">
    <location>
        <begin position="7"/>
        <end position="28"/>
    </location>
</feature>
<dbReference type="OrthoDB" id="9805821at2"/>
<dbReference type="EMBL" id="FOJY01000009">
    <property type="protein sequence ID" value="SFB10193.1"/>
    <property type="molecule type" value="Genomic_DNA"/>
</dbReference>
<evidence type="ECO:0000256" key="1">
    <source>
        <dbReference type="ARBA" id="ARBA00005336"/>
    </source>
</evidence>
<dbReference type="InterPro" id="IPR036962">
    <property type="entry name" value="Glyco_hydro_3_N_sf"/>
</dbReference>
<sequence length="392" mass="43112">MKTKGRILYFFTAIAGIIMVLLIGAMAFCLVTKGDSVDKIRDNFLSQFSFIGEIQAKEEGETVKTDEIINEEKIDSWIKGHSIEDKVAQLLLVTPAALTGNANLVTADNTVELALRQYPVGGFVFTKENIPDEETTKQFFSSMYEYSSTISGVAPFMALSNMDDIKVLAADTLTLDNIHDMPTSQNQAMALGGRLKEFGINLNTSLVANEESQEMTEGFAGDLNQITDLTKTYFEGLKSQNVITSVKYFPVSGDFCDMDEATLLGNAVVFKSLIDSGIELVQMSDTRLNLLSKGMPATLSNKAVTEILRKKLGFNGIIVSGDLSDERITTVMDSKEAAVTAISAGCDMIYCSLDFREAYEAIVQAVWSKDLDEDRINESVKRVLKVKYQNSI</sequence>
<dbReference type="RefSeq" id="WP_092872264.1">
    <property type="nucleotide sequence ID" value="NZ_FOJY01000009.1"/>
</dbReference>
<evidence type="ECO:0000313" key="7">
    <source>
        <dbReference type="Proteomes" id="UP000198838"/>
    </source>
</evidence>
<keyword evidence="4" id="KW-1133">Transmembrane helix</keyword>
<keyword evidence="4" id="KW-0472">Membrane</keyword>
<gene>
    <name evidence="6" type="ORF">SAMN05216249_10962</name>
</gene>
<proteinExistence type="inferred from homology"/>
<dbReference type="Pfam" id="PF00933">
    <property type="entry name" value="Glyco_hydro_3"/>
    <property type="match status" value="1"/>
</dbReference>
<dbReference type="PANTHER" id="PTHR30480">
    <property type="entry name" value="BETA-HEXOSAMINIDASE-RELATED"/>
    <property type="match status" value="1"/>
</dbReference>
<keyword evidence="2 6" id="KW-0378">Hydrolase</keyword>
<name>A0A1I0YDB2_9FIRM</name>
<organism evidence="6 7">
    <name type="scientific">Acetitomaculum ruminis DSM 5522</name>
    <dbReference type="NCBI Taxonomy" id="1120918"/>
    <lineage>
        <taxon>Bacteria</taxon>
        <taxon>Bacillati</taxon>
        <taxon>Bacillota</taxon>
        <taxon>Clostridia</taxon>
        <taxon>Lachnospirales</taxon>
        <taxon>Lachnospiraceae</taxon>
        <taxon>Acetitomaculum</taxon>
    </lineage>
</organism>
<dbReference type="SUPFAM" id="SSF51445">
    <property type="entry name" value="(Trans)glycosidases"/>
    <property type="match status" value="1"/>
</dbReference>
<evidence type="ECO:0000259" key="5">
    <source>
        <dbReference type="Pfam" id="PF00933"/>
    </source>
</evidence>
<accession>A0A1I0YDB2</accession>
<dbReference type="GO" id="GO:0004553">
    <property type="term" value="F:hydrolase activity, hydrolyzing O-glycosyl compounds"/>
    <property type="evidence" value="ECO:0007669"/>
    <property type="project" value="InterPro"/>
</dbReference>
<dbReference type="PANTHER" id="PTHR30480:SF16">
    <property type="entry name" value="GLYCOSIDE HYDROLASE FAMILY 3 DOMAIN PROTEIN"/>
    <property type="match status" value="1"/>
</dbReference>
<comment type="similarity">
    <text evidence="1">Belongs to the glycosyl hydrolase 3 family.</text>
</comment>
<dbReference type="Gene3D" id="3.20.20.300">
    <property type="entry name" value="Glycoside hydrolase, family 3, N-terminal domain"/>
    <property type="match status" value="1"/>
</dbReference>
<dbReference type="AlphaFoldDB" id="A0A1I0YDB2"/>
<dbReference type="InterPro" id="IPR017853">
    <property type="entry name" value="GH"/>
</dbReference>
<keyword evidence="7" id="KW-1185">Reference proteome</keyword>
<dbReference type="InterPro" id="IPR050226">
    <property type="entry name" value="NagZ_Beta-hexosaminidase"/>
</dbReference>
<evidence type="ECO:0000256" key="2">
    <source>
        <dbReference type="ARBA" id="ARBA00022801"/>
    </source>
</evidence>
<protein>
    <submittedName>
        <fullName evidence="6">Glycosyl hydrolase family 3 N terminal domain-containing protein</fullName>
    </submittedName>
</protein>
<dbReference type="STRING" id="1120918.SAMN05216249_10962"/>
<evidence type="ECO:0000256" key="3">
    <source>
        <dbReference type="ARBA" id="ARBA00023295"/>
    </source>
</evidence>
<evidence type="ECO:0000256" key="4">
    <source>
        <dbReference type="SAM" id="Phobius"/>
    </source>
</evidence>
<dbReference type="GO" id="GO:0005975">
    <property type="term" value="P:carbohydrate metabolic process"/>
    <property type="evidence" value="ECO:0007669"/>
    <property type="project" value="InterPro"/>
</dbReference>
<dbReference type="InterPro" id="IPR001764">
    <property type="entry name" value="Glyco_hydro_3_N"/>
</dbReference>